<reference evidence="10" key="2">
    <citation type="submission" date="2022-06" db="UniProtKB">
        <authorList>
            <consortium name="EnsemblMetazoa"/>
        </authorList>
    </citation>
    <scope>IDENTIFICATION</scope>
    <source>
        <strain evidence="10">PS312</strain>
    </source>
</reference>
<feature type="region of interest" description="Disordered" evidence="9">
    <location>
        <begin position="3206"/>
        <end position="3585"/>
    </location>
</feature>
<dbReference type="PANTHER" id="PTHR24123:SF141">
    <property type="entry name" value="ANKYRIN 2, ISOFORM U"/>
    <property type="match status" value="1"/>
</dbReference>
<feature type="compositionally biased region" description="Basic and acidic residues" evidence="9">
    <location>
        <begin position="5932"/>
        <end position="5961"/>
    </location>
</feature>
<feature type="compositionally biased region" description="Basic and acidic residues" evidence="9">
    <location>
        <begin position="2866"/>
        <end position="2922"/>
    </location>
</feature>
<gene>
    <name evidence="10" type="primary">WBGene00095954</name>
</gene>
<dbReference type="GO" id="GO:0005856">
    <property type="term" value="C:cytoskeleton"/>
    <property type="evidence" value="ECO:0007669"/>
    <property type="project" value="UniProtKB-SubCell"/>
</dbReference>
<dbReference type="Pfam" id="PF12796">
    <property type="entry name" value="Ank_2"/>
    <property type="match status" value="7"/>
</dbReference>
<dbReference type="FunFam" id="1.25.40.20:FF:000003">
    <property type="entry name" value="Ankyrin, isoform B"/>
    <property type="match status" value="1"/>
</dbReference>
<feature type="compositionally biased region" description="Basic and acidic residues" evidence="9">
    <location>
        <begin position="4552"/>
        <end position="4614"/>
    </location>
</feature>
<feature type="region of interest" description="Disordered" evidence="9">
    <location>
        <begin position="4198"/>
        <end position="4506"/>
    </location>
</feature>
<feature type="compositionally biased region" description="Basic and acidic residues" evidence="9">
    <location>
        <begin position="2231"/>
        <end position="2268"/>
    </location>
</feature>
<dbReference type="Gene3D" id="2.60.220.30">
    <property type="match status" value="2"/>
</dbReference>
<feature type="compositionally biased region" description="Low complexity" evidence="9">
    <location>
        <begin position="6967"/>
        <end position="6978"/>
    </location>
</feature>
<feature type="compositionally biased region" description="Basic and acidic residues" evidence="9">
    <location>
        <begin position="4077"/>
        <end position="4093"/>
    </location>
</feature>
<feature type="compositionally biased region" description="Basic and acidic residues" evidence="9">
    <location>
        <begin position="2585"/>
        <end position="2622"/>
    </location>
</feature>
<feature type="compositionally biased region" description="Basic and acidic residues" evidence="9">
    <location>
        <begin position="3007"/>
        <end position="3036"/>
    </location>
</feature>
<feature type="compositionally biased region" description="Basic and acidic residues" evidence="9">
    <location>
        <begin position="2435"/>
        <end position="2504"/>
    </location>
</feature>
<dbReference type="Pfam" id="PF00531">
    <property type="entry name" value="Death"/>
    <property type="match status" value="1"/>
</dbReference>
<feature type="compositionally biased region" description="Basic and acidic residues" evidence="9">
    <location>
        <begin position="6323"/>
        <end position="6392"/>
    </location>
</feature>
<dbReference type="Proteomes" id="UP000005239">
    <property type="component" value="Unassembled WGS sequence"/>
</dbReference>
<feature type="region of interest" description="Disordered" evidence="9">
    <location>
        <begin position="3621"/>
        <end position="3689"/>
    </location>
</feature>
<feature type="compositionally biased region" description="Basic and acidic residues" evidence="9">
    <location>
        <begin position="4268"/>
        <end position="4297"/>
    </location>
</feature>
<evidence type="ECO:0000256" key="8">
    <source>
        <dbReference type="ARBA" id="ARBA00023212"/>
    </source>
</evidence>
<feature type="compositionally biased region" description="Basic and acidic residues" evidence="9">
    <location>
        <begin position="5558"/>
        <end position="5587"/>
    </location>
</feature>
<feature type="region of interest" description="Disordered" evidence="9">
    <location>
        <begin position="6529"/>
        <end position="6575"/>
    </location>
</feature>
<feature type="compositionally biased region" description="Basic and acidic residues" evidence="9">
    <location>
        <begin position="3951"/>
        <end position="4020"/>
    </location>
</feature>
<feature type="compositionally biased region" description="Basic and acidic residues" evidence="9">
    <location>
        <begin position="4305"/>
        <end position="4374"/>
    </location>
</feature>
<keyword evidence="3" id="KW-0963">Cytoplasm</keyword>
<feature type="region of interest" description="Disordered" evidence="9">
    <location>
        <begin position="1"/>
        <end position="23"/>
    </location>
</feature>
<feature type="compositionally biased region" description="Basic and acidic residues" evidence="9">
    <location>
        <begin position="4223"/>
        <end position="4260"/>
    </location>
</feature>
<keyword evidence="11" id="KW-1185">Reference proteome</keyword>
<dbReference type="PROSITE" id="PS50017">
    <property type="entry name" value="DEATH_DOMAIN"/>
    <property type="match status" value="1"/>
</dbReference>
<feature type="region of interest" description="Disordered" evidence="9">
    <location>
        <begin position="2027"/>
        <end position="2051"/>
    </location>
</feature>
<feature type="compositionally biased region" description="Basic and acidic residues" evidence="9">
    <location>
        <begin position="5521"/>
        <end position="5550"/>
    </location>
</feature>
<feature type="compositionally biased region" description="Basic and acidic residues" evidence="9">
    <location>
        <begin position="2398"/>
        <end position="2427"/>
    </location>
</feature>
<dbReference type="GO" id="GO:0007165">
    <property type="term" value="P:signal transduction"/>
    <property type="evidence" value="ECO:0007669"/>
    <property type="project" value="InterPro"/>
</dbReference>
<evidence type="ECO:0000256" key="3">
    <source>
        <dbReference type="ARBA" id="ARBA00022490"/>
    </source>
</evidence>
<feature type="compositionally biased region" description="Polar residues" evidence="9">
    <location>
        <begin position="7321"/>
        <end position="7337"/>
    </location>
</feature>
<reference evidence="11" key="1">
    <citation type="journal article" date="2008" name="Nat. Genet.">
        <title>The Pristionchus pacificus genome provides a unique perspective on nematode lifestyle and parasitism.</title>
        <authorList>
            <person name="Dieterich C."/>
            <person name="Clifton S.W."/>
            <person name="Schuster L.N."/>
            <person name="Chinwalla A."/>
            <person name="Delehaunty K."/>
            <person name="Dinkelacker I."/>
            <person name="Fulton L."/>
            <person name="Fulton R."/>
            <person name="Godfrey J."/>
            <person name="Minx P."/>
            <person name="Mitreva M."/>
            <person name="Roeseler W."/>
            <person name="Tian H."/>
            <person name="Witte H."/>
            <person name="Yang S.P."/>
            <person name="Wilson R.K."/>
            <person name="Sommer R.J."/>
        </authorList>
    </citation>
    <scope>NUCLEOTIDE SEQUENCE [LARGE SCALE GENOMIC DNA]</scope>
    <source>
        <strain evidence="11">PS312</strain>
    </source>
</reference>
<feature type="compositionally biased region" description="Basic and acidic residues" evidence="9">
    <location>
        <begin position="3735"/>
        <end position="3797"/>
    </location>
</feature>
<feature type="compositionally biased region" description="Basic and acidic residues" evidence="9">
    <location>
        <begin position="5258"/>
        <end position="5327"/>
    </location>
</feature>
<feature type="compositionally biased region" description="Basic and acidic residues" evidence="9">
    <location>
        <begin position="3874"/>
        <end position="3943"/>
    </location>
</feature>
<keyword evidence="6" id="KW-0040">ANK repeat</keyword>
<feature type="compositionally biased region" description="Basic and acidic residues" evidence="9">
    <location>
        <begin position="5786"/>
        <end position="5850"/>
    </location>
</feature>
<feature type="compositionally biased region" description="Basic and acidic residues" evidence="9">
    <location>
        <begin position="2752"/>
        <end position="2852"/>
    </location>
</feature>
<keyword evidence="5" id="KW-0677">Repeat</keyword>
<feature type="compositionally biased region" description="Basic and acidic residues" evidence="9">
    <location>
        <begin position="5091"/>
        <end position="5128"/>
    </location>
</feature>
<feature type="region of interest" description="Disordered" evidence="9">
    <location>
        <begin position="3735"/>
        <end position="4064"/>
    </location>
</feature>
<feature type="compositionally biased region" description="Basic and acidic residues" evidence="9">
    <location>
        <begin position="5026"/>
        <end position="5083"/>
    </location>
</feature>
<dbReference type="FunFam" id="2.60.220.30:FF:000001">
    <property type="entry name" value="Ankyrin-3 isoform 2"/>
    <property type="match status" value="1"/>
</dbReference>
<feature type="compositionally biased region" description="Basic and acidic residues" evidence="9">
    <location>
        <begin position="6169"/>
        <end position="6238"/>
    </location>
</feature>
<feature type="compositionally biased region" description="Basic and acidic residues" evidence="9">
    <location>
        <begin position="6477"/>
        <end position="6488"/>
    </location>
</feature>
<feature type="region of interest" description="Disordered" evidence="9">
    <location>
        <begin position="2204"/>
        <end position="2282"/>
    </location>
</feature>
<feature type="compositionally biased region" description="Basic and acidic residues" evidence="9">
    <location>
        <begin position="4805"/>
        <end position="4874"/>
    </location>
</feature>
<feature type="compositionally biased region" description="Basic and acidic residues" evidence="9">
    <location>
        <begin position="4659"/>
        <end position="4720"/>
    </location>
</feature>
<feature type="compositionally biased region" description="Basic and acidic residues" evidence="9">
    <location>
        <begin position="3390"/>
        <end position="3451"/>
    </location>
</feature>
<evidence type="ECO:0000256" key="1">
    <source>
        <dbReference type="ARBA" id="ARBA00004245"/>
    </source>
</evidence>
<dbReference type="SMART" id="SM00005">
    <property type="entry name" value="DEATH"/>
    <property type="match status" value="1"/>
</dbReference>
<feature type="compositionally biased region" description="Basic and acidic residues" evidence="9">
    <location>
        <begin position="6935"/>
        <end position="6956"/>
    </location>
</feature>
<dbReference type="Pfam" id="PF00023">
    <property type="entry name" value="Ank"/>
    <property type="match status" value="3"/>
</dbReference>
<dbReference type="Gene3D" id="2.60.40.2660">
    <property type="match status" value="1"/>
</dbReference>
<feature type="compositionally biased region" description="Basic and acidic residues" evidence="9">
    <location>
        <begin position="6006"/>
        <end position="6075"/>
    </location>
</feature>
<accession>A0A8R1YBK1</accession>
<dbReference type="SUPFAM" id="SSF48403">
    <property type="entry name" value="Ankyrin repeat"/>
    <property type="match status" value="3"/>
</dbReference>
<evidence type="ECO:0000256" key="4">
    <source>
        <dbReference type="ARBA" id="ARBA00022553"/>
    </source>
</evidence>
<dbReference type="Gene3D" id="1.10.533.10">
    <property type="entry name" value="Death Domain, Fas"/>
    <property type="match status" value="1"/>
</dbReference>
<feature type="region of interest" description="Disordered" evidence="9">
    <location>
        <begin position="2682"/>
        <end position="3055"/>
    </location>
</feature>
<feature type="region of interest" description="Disordered" evidence="9">
    <location>
        <begin position="7351"/>
        <end position="7371"/>
    </location>
</feature>
<feature type="compositionally biased region" description="Basic and acidic residues" evidence="9">
    <location>
        <begin position="6899"/>
        <end position="6911"/>
    </location>
</feature>
<name>A0A2A6CAS0_PRIPA</name>
<feature type="compositionally biased region" description="Basic and acidic residues" evidence="9">
    <location>
        <begin position="4198"/>
        <end position="4207"/>
    </location>
</feature>
<dbReference type="InterPro" id="IPR051165">
    <property type="entry name" value="Multifunctional_ANK_Repeat"/>
</dbReference>
<feature type="compositionally biased region" description="Basic and acidic residues" evidence="9">
    <location>
        <begin position="3044"/>
        <end position="3055"/>
    </location>
</feature>
<evidence type="ECO:0000256" key="5">
    <source>
        <dbReference type="ARBA" id="ARBA00022737"/>
    </source>
</evidence>
<dbReference type="FunFam" id="1.25.40.20:FF:000001">
    <property type="entry name" value="Ankyrin-2 isoform 2"/>
    <property type="match status" value="1"/>
</dbReference>
<feature type="compositionally biased region" description="Basic and acidic residues" evidence="9">
    <location>
        <begin position="3276"/>
        <end position="3376"/>
    </location>
</feature>
<feature type="compositionally biased region" description="Basic and acidic residues" evidence="9">
    <location>
        <begin position="3536"/>
        <end position="3565"/>
    </location>
</feature>
<feature type="compositionally biased region" description="Basic and acidic residues" evidence="9">
    <location>
        <begin position="7132"/>
        <end position="7143"/>
    </location>
</feature>
<dbReference type="SMART" id="SM00248">
    <property type="entry name" value="ANK"/>
    <property type="match status" value="23"/>
</dbReference>
<dbReference type="InterPro" id="IPR040745">
    <property type="entry name" value="Ankyrin_UPA"/>
</dbReference>
<feature type="compositionally biased region" description="Basic and acidic residues" evidence="9">
    <location>
        <begin position="7351"/>
        <end position="7360"/>
    </location>
</feature>
<feature type="region of interest" description="Disordered" evidence="9">
    <location>
        <begin position="1747"/>
        <end position="1782"/>
    </location>
</feature>
<feature type="compositionally biased region" description="Basic and acidic residues" evidence="9">
    <location>
        <begin position="3206"/>
        <end position="3268"/>
    </location>
</feature>
<feature type="compositionally biased region" description="Basic and acidic residues" evidence="9">
    <location>
        <begin position="4728"/>
        <end position="4797"/>
    </location>
</feature>
<feature type="compositionally biased region" description="Basic and acidic residues" evidence="9">
    <location>
        <begin position="3573"/>
        <end position="3585"/>
    </location>
</feature>
<feature type="compositionally biased region" description="Basic and acidic residues" evidence="9">
    <location>
        <begin position="5895"/>
        <end position="5924"/>
    </location>
</feature>
<feature type="compositionally biased region" description="Basic and acidic residues" evidence="9">
    <location>
        <begin position="4954"/>
        <end position="5018"/>
    </location>
</feature>
<dbReference type="FunFam" id="2.60.220.30:FF:000002">
    <property type="entry name" value="Ankyrin-3 isoform 2"/>
    <property type="match status" value="1"/>
</dbReference>
<feature type="compositionally biased region" description="Basic and acidic residues" evidence="9">
    <location>
        <begin position="6400"/>
        <end position="6469"/>
    </location>
</feature>
<feature type="compositionally biased region" description="Basic and acidic residues" evidence="9">
    <location>
        <begin position="6979"/>
        <end position="6999"/>
    </location>
</feature>
<dbReference type="FunFam" id="1.25.40.20:FF:000095">
    <property type="entry name" value="Ankyrin 2, isoform J"/>
    <property type="match status" value="1"/>
</dbReference>
<feature type="region of interest" description="Disordered" evidence="9">
    <location>
        <begin position="1534"/>
        <end position="1588"/>
    </location>
</feature>
<dbReference type="PRINTS" id="PR01415">
    <property type="entry name" value="ANKYRIN"/>
</dbReference>
<feature type="compositionally biased region" description="Basic and acidic residues" evidence="9">
    <location>
        <begin position="5632"/>
        <end position="5701"/>
    </location>
</feature>
<dbReference type="PROSITE" id="PS50088">
    <property type="entry name" value="ANK_REPEAT"/>
    <property type="match status" value="21"/>
</dbReference>
<feature type="compositionally biased region" description="Basic and acidic residues" evidence="9">
    <location>
        <begin position="5412"/>
        <end position="5476"/>
    </location>
</feature>
<evidence type="ECO:0000313" key="10">
    <source>
        <dbReference type="EnsemblMetazoa" id="PPA06400.1"/>
    </source>
</evidence>
<feature type="compositionally biased region" description="Basic and acidic residues" evidence="9">
    <location>
        <begin position="4382"/>
        <end position="4447"/>
    </location>
</feature>
<proteinExistence type="predicted"/>
<feature type="region of interest" description="Disordered" evidence="9">
    <location>
        <begin position="5189"/>
        <end position="6488"/>
    </location>
</feature>
<feature type="region of interest" description="Disordered" evidence="9">
    <location>
        <begin position="2319"/>
        <end position="2636"/>
    </location>
</feature>
<feature type="compositionally biased region" description="Polar residues" evidence="9">
    <location>
        <begin position="1607"/>
        <end position="1623"/>
    </location>
</feature>
<dbReference type="EnsemblMetazoa" id="PPA06400.1">
    <property type="protein sequence ID" value="PPA06400.1"/>
    <property type="gene ID" value="WBGene00095954"/>
</dbReference>
<dbReference type="PROSITE" id="PS50297">
    <property type="entry name" value="ANK_REP_REGION"/>
    <property type="match status" value="21"/>
</dbReference>
<feature type="compositionally biased region" description="Acidic residues" evidence="9">
    <location>
        <begin position="1763"/>
        <end position="1775"/>
    </location>
</feature>
<feature type="compositionally biased region" description="Basic and acidic residues" evidence="9">
    <location>
        <begin position="3109"/>
        <end position="3146"/>
    </location>
</feature>
<dbReference type="OrthoDB" id="20872at2759"/>
<feature type="compositionally biased region" description="Polar residues" evidence="9">
    <location>
        <begin position="7361"/>
        <end position="7371"/>
    </location>
</feature>
<evidence type="ECO:0000256" key="2">
    <source>
        <dbReference type="ARBA" id="ARBA00004370"/>
    </source>
</evidence>
<feature type="compositionally biased region" description="Basic and acidic residues" evidence="9">
    <location>
        <begin position="5858"/>
        <end position="5887"/>
    </location>
</feature>
<feature type="compositionally biased region" description="Basic and acidic residues" evidence="9">
    <location>
        <begin position="5189"/>
        <end position="5250"/>
    </location>
</feature>
<feature type="compositionally biased region" description="Basic and acidic residues" evidence="9">
    <location>
        <begin position="4028"/>
        <end position="4064"/>
    </location>
</feature>
<dbReference type="GO" id="GO:0016020">
    <property type="term" value="C:membrane"/>
    <property type="evidence" value="ECO:0007669"/>
    <property type="project" value="UniProtKB-SubCell"/>
</dbReference>
<feature type="compositionally biased region" description="Basic and acidic residues" evidence="9">
    <location>
        <begin position="5595"/>
        <end position="5624"/>
    </location>
</feature>
<feature type="compositionally biased region" description="Basic and acidic residues" evidence="9">
    <location>
        <begin position="2682"/>
        <end position="2744"/>
    </location>
</feature>
<dbReference type="SUPFAM" id="SSF47986">
    <property type="entry name" value="DEATH domain"/>
    <property type="match status" value="1"/>
</dbReference>
<dbReference type="Pfam" id="PF00791">
    <property type="entry name" value="ZU5"/>
    <property type="match status" value="1"/>
</dbReference>
<feature type="compositionally biased region" description="Basic and acidic residues" evidence="9">
    <location>
        <begin position="3459"/>
        <end position="3528"/>
    </location>
</feature>
<feature type="compositionally biased region" description="Basic and acidic residues" evidence="9">
    <location>
        <begin position="1749"/>
        <end position="1759"/>
    </location>
</feature>
<feature type="compositionally biased region" description="Basic and acidic residues" evidence="9">
    <location>
        <begin position="5709"/>
        <end position="5777"/>
    </location>
</feature>
<dbReference type="InterPro" id="IPR036770">
    <property type="entry name" value="Ankyrin_rpt-contain_sf"/>
</dbReference>
<feature type="compositionally biased region" description="Basic and acidic residues" evidence="9">
    <location>
        <begin position="2930"/>
        <end position="2999"/>
    </location>
</feature>
<feature type="region of interest" description="Disordered" evidence="9">
    <location>
        <begin position="4077"/>
        <end position="4152"/>
    </location>
</feature>
<evidence type="ECO:0000256" key="6">
    <source>
        <dbReference type="ARBA" id="ARBA00023043"/>
    </source>
</evidence>
<feature type="compositionally biased region" description="Basic and acidic residues" evidence="9">
    <location>
        <begin position="4622"/>
        <end position="4651"/>
    </location>
</feature>
<evidence type="ECO:0000313" key="11">
    <source>
        <dbReference type="Proteomes" id="UP000005239"/>
    </source>
</evidence>
<dbReference type="Gene3D" id="1.25.40.20">
    <property type="entry name" value="Ankyrin repeat-containing domain"/>
    <property type="match status" value="3"/>
</dbReference>
<organism evidence="10 11">
    <name type="scientific">Pristionchus pacificus</name>
    <name type="common">Parasitic nematode worm</name>
    <dbReference type="NCBI Taxonomy" id="54126"/>
    <lineage>
        <taxon>Eukaryota</taxon>
        <taxon>Metazoa</taxon>
        <taxon>Ecdysozoa</taxon>
        <taxon>Nematoda</taxon>
        <taxon>Chromadorea</taxon>
        <taxon>Rhabditida</taxon>
        <taxon>Rhabditina</taxon>
        <taxon>Diplogasteromorpha</taxon>
        <taxon>Diplogasteroidea</taxon>
        <taxon>Neodiplogasteridae</taxon>
        <taxon>Pristionchus</taxon>
    </lineage>
</organism>
<dbReference type="Pfam" id="PF17809">
    <property type="entry name" value="UPA_2"/>
    <property type="match status" value="1"/>
</dbReference>
<feature type="region of interest" description="Disordered" evidence="9">
    <location>
        <begin position="4552"/>
        <end position="5142"/>
    </location>
</feature>
<evidence type="ECO:0000256" key="7">
    <source>
        <dbReference type="ARBA" id="ARBA00023136"/>
    </source>
</evidence>
<dbReference type="InterPro" id="IPR011029">
    <property type="entry name" value="DEATH-like_dom_sf"/>
</dbReference>
<feature type="region of interest" description="Disordered" evidence="9">
    <location>
        <begin position="6692"/>
        <end position="6711"/>
    </location>
</feature>
<feature type="compositionally biased region" description="Basic and acidic residues" evidence="9">
    <location>
        <begin position="6549"/>
        <end position="6575"/>
    </location>
</feature>
<feature type="region of interest" description="Disordered" evidence="9">
    <location>
        <begin position="6717"/>
        <end position="6805"/>
    </location>
</feature>
<feature type="compositionally biased region" description="Acidic residues" evidence="9">
    <location>
        <begin position="7001"/>
        <end position="7032"/>
    </location>
</feature>
<feature type="compositionally biased region" description="Basic and acidic residues" evidence="9">
    <location>
        <begin position="6246"/>
        <end position="6315"/>
    </location>
</feature>
<feature type="compositionally biased region" description="Basic and acidic residues" evidence="9">
    <location>
        <begin position="5484"/>
        <end position="5513"/>
    </location>
</feature>
<feature type="compositionally biased region" description="Basic and acidic residues" evidence="9">
    <location>
        <begin position="2319"/>
        <end position="2337"/>
    </location>
</feature>
<comment type="subcellular location">
    <subcellularLocation>
        <location evidence="1">Cytoplasm</location>
        <location evidence="1">Cytoskeleton</location>
    </subcellularLocation>
    <subcellularLocation>
        <location evidence="2">Membrane</location>
    </subcellularLocation>
</comment>
<feature type="compositionally biased region" description="Basic and acidic residues" evidence="9">
    <location>
        <begin position="4882"/>
        <end position="4946"/>
    </location>
</feature>
<feature type="compositionally biased region" description="Basic and acidic residues" evidence="9">
    <location>
        <begin position="3638"/>
        <end position="3675"/>
    </location>
</feature>
<protein>
    <submittedName>
        <fullName evidence="10">Unc-44</fullName>
    </submittedName>
</protein>
<evidence type="ECO:0000256" key="9">
    <source>
        <dbReference type="SAM" id="MobiDB-lite"/>
    </source>
</evidence>
<feature type="compositionally biased region" description="Basic and acidic residues" evidence="9">
    <location>
        <begin position="2348"/>
        <end position="2390"/>
    </location>
</feature>
<feature type="compositionally biased region" description="Basic and acidic residues" evidence="9">
    <location>
        <begin position="4455"/>
        <end position="4492"/>
    </location>
</feature>
<feature type="compositionally biased region" description="Polar residues" evidence="9">
    <location>
        <begin position="6717"/>
        <end position="6739"/>
    </location>
</feature>
<dbReference type="SMART" id="SM00218">
    <property type="entry name" value="ZU5"/>
    <property type="match status" value="1"/>
</dbReference>
<feature type="region of interest" description="Disordered" evidence="9">
    <location>
        <begin position="1602"/>
        <end position="1629"/>
    </location>
</feature>
<feature type="compositionally biased region" description="Basic and acidic residues" evidence="9">
    <location>
        <begin position="2512"/>
        <end position="2577"/>
    </location>
</feature>
<feature type="region of interest" description="Disordered" evidence="9">
    <location>
        <begin position="3093"/>
        <end position="3160"/>
    </location>
</feature>
<feature type="compositionally biased region" description="Basic and acidic residues" evidence="9">
    <location>
        <begin position="5969"/>
        <end position="5998"/>
    </location>
</feature>
<feature type="compositionally biased region" description="Basic and acidic residues" evidence="9">
    <location>
        <begin position="3805"/>
        <end position="3866"/>
    </location>
</feature>
<dbReference type="InterPro" id="IPR002110">
    <property type="entry name" value="Ankyrin_rpt"/>
</dbReference>
<feature type="compositionally biased region" description="Basic and acidic residues" evidence="9">
    <location>
        <begin position="4101"/>
        <end position="4138"/>
    </location>
</feature>
<feature type="compositionally biased region" description="Basic and acidic residues" evidence="9">
    <location>
        <begin position="6083"/>
        <end position="6161"/>
    </location>
</feature>
<dbReference type="PROSITE" id="PS51145">
    <property type="entry name" value="ZU5"/>
    <property type="match status" value="2"/>
</dbReference>
<keyword evidence="7" id="KW-0472">Membrane</keyword>
<feature type="region of interest" description="Disordered" evidence="9">
    <location>
        <begin position="7132"/>
        <end position="7179"/>
    </location>
</feature>
<keyword evidence="8" id="KW-0206">Cytoskeleton</keyword>
<dbReference type="PANTHER" id="PTHR24123">
    <property type="entry name" value="ANKYRIN REPEAT-CONTAINING"/>
    <property type="match status" value="1"/>
</dbReference>
<feature type="compositionally biased region" description="Acidic residues" evidence="9">
    <location>
        <begin position="6539"/>
        <end position="6548"/>
    </location>
</feature>
<dbReference type="InterPro" id="IPR000906">
    <property type="entry name" value="ZU5_dom"/>
</dbReference>
<feature type="compositionally biased region" description="Basic and acidic residues" evidence="9">
    <location>
        <begin position="3621"/>
        <end position="3630"/>
    </location>
</feature>
<sequence length="7371" mass="844245">MASTDVNGGGAHPSTEKDPQKEGSAAFLRAARAGNLEKVLEILRLGTDINTCNANGLNALHLASKEGHVEVVRELLKRKASVDAATKKGNTALHIASLAGQSMIVTVLVENGANVNVQSLNGFTPLYMASQENHETVVRYLIDHGANQMLATEDGFTPLAVALQQGHDRVVAILLENDTKGKVRLPALHIAAKKDDVKAATLLLQNEHNPDVTSKSGFTPLHIASHYGNENVASLLLEKGANVNFQARHQISPLHVATKWGRANMVNVLLSSGALIDARTRDLLTPLHCAARSGHDSVVDLLLEKAAPISAKTKNGLAPLHMAAQGDHVDTARILLYHRAPVDDVTVDYLTPLHVAAHYGHVRTAKLLLDRNADPNARALNGFTPLHIACKKNRIKVVELLLKYRASIEATTESGLSPLHVAAFMGCVNIVIYLLQQGANADVETVRGETPLHLAARANQTDVVRVLLRHGAKVDAKAREHQTPLHIASRLGNTDIVVLLIQAGADANAATKDQYTPLHIAAKEGQEEVAAILLDHNADKALLTKKGFTPLHLASKYGNVEVAKLLLERGTPVDIEGKNQVTPLHVAAHYNNDKVALLLLEHGASAKAAAKNGYTPLHIAAKKNQLDIAATLLQYKADPNARSRAGFTPLHLASQEGHAEMTRLLMQKGGDVAAKANNGLTAMHLCAQEDRVNVAEDLVRGGAEIDSQTNAGYTPLHVACHFGQLNMIRFLIEHGAKVDEVTRAGFTPLHQSAQQGHNNAVRYLLENGASPNAQDMAGHTPLAIAQKQGYVSVVETLRTVTETTVITETTTVNEERYRPQNPEAMNETMFSESEEEAEDHHAHAHAKDFNDSLTEGLHDSTAVHFISTNENQLLSRNAEMDGAPLGVHHITQREQLGGMAPITGGGETDLEQLIRRAQVQPAMTAKHDPSLFESTIPDNVPIGQNVAQPNFLISFVVDARGGAMRGCRHSGVRIIVPPRKAAAPIRVTCRYLRKDKLAHPPPLSEGEDLASRILEMAPAGAKFLGPIILEVPHFASLRDREREIVILRSDDGQHWKEHQLEATEDAVQEVLNESFDAEELSALEDLNTNRITRVLTNDLPMYFAVVTRVRQEVHCVGPEGGVITSSVVSRVQAIFPDGSLTKTIKVSVQAQPVPQDIVSRLHGNRVAVSPIVTVEPRRRKFHKPITLCIPLPQSGNKQMLTQYSGQSGQEPPTLRLLCSITGGSAPAQWEDITGTTQLTFTGDDVSFTTTVSARFWLMDCQTPRDAARMAQEVYNEAISIPYMAKFTVFARRTFPVEGQLRVFCMTDDKEDKTLEKQEHFKEIARSRDVEVLKGKHQFLEFAGNLQPVTKSGEQLSLYFLPFQENRLAFMVKTRNKDDSEAATEGRIAMMREPRIRAESLPPQAPVCTLAITLPEYTGEHRVAVKKETKPFEPLEKRYGAALDSPLPDSIHPNVLKGVGGDWQRLARALELPHKDISQIRAKYPGQEVHHVLRIWIHLKKEEATNDRLDEALRQIGRDDIVRSIQFNELGQLHSDSTHSLNGLPSKDLSALMPSKDYSKTTPSPRRDDTPSRDSSLAEPSLPLHSTMPSHDEVLIEERHSTPVGGASFTSEPSPVRASHTQSPEVHESHHYVEPIGEEPLEEEAEIEVRTVHRTERHIHDTDDGPIVEETTVTITYENDEAVKEETHKRTDDLTEEEYEKWNKMHREAERVLNSEEGEDIPEGMHREIREEVEEDGTIVRTTVVTSTYAEEREGDHPVRSVEPVEEENEDEESDADSQKRVVSGLTSSGDLLLGSIIDGVSLIRVTSDHSLLPSSPTALFEAESWSGEHEEVPHLSEERRQSLLIDQPHLPSADTPIASSINFERKRTNSLAAALQHIDPSGVPSLSFVRHSGVLLEIDEQGRSPSPNPSISSQGAESIISSLLILLPQVAMSSPSKHSSALERLRQLEDELRESGAVCPPDAAVSDAVARALAAAPPSTDLQIRVNQSRHTTTTKTVYETETPGMANLDWEKIRELQRQMIHALCGGGEEGQGTKQKVESMEEGETNEDGSIVVSKKMTRVVTTTRTTAPGDEPITDLPSPEAEKLSVREKIARFEQLGDVEGVEGRKSETESEASTDSRVVYRSTEQVAPSHEEEDEKRRSVLEMAGDYAKKAGMVATAAVVATAVGIATRGEEDEPQMIQEETSEDIYVAEIRSVEHPIPARRISRDTLPRGHVEEKFEQRSASPKENVYDEPKMEQRTSSDEHFLESTEYHLRQERSTVAHEEGSMPSGQDSGDEESVASKLAGFAKTAGKIAGGVVLAPAALVAVGAAAAYDALKKDDVPEYEKLESSHVTEADEEYPQEQRQSSEHEPEHVIESHEEFLHEEHRLSSPKDFAHEEEHFEERRPSGDQYSRPESAEEKHEPLTEAHVTEAHEEFLHEQRRPSGDQFSRPESAEEKHEPLSEAHVTEAHEEFLHEQRRPSEHEPEHVIESHEEFLHEERRLSSPKDFAHEEEHFEERRPSGDQYSRPESAEEKHEPLTEAHVTEAHEEFLHEQRRPSEHEPEHVIVSHEEFLHEERRLSSPKDFAHEEEHFEQRSASPKENVYDEPKMEQRTPSDEHFLESTEYHLRQERSTVAHEEGSMPSGQDSGDEESVASKLAGFAKTAGKIAGGVVLAPAALVAVGAAAAYDALKKDDVPEYEKLESSHVTEAHEEFLHEQRRPSEHEPEHVIESHEEFLHEEHRLSSPKDFAHEEEHFEERRPSGDQYSRPESAEEKHEPLTEAHVTEAHEEFLHEQRRPSEHELEHVIESHEKFLHEERRLSSPKDFAHEEEHFEERRPSGDQYRRPESAEEKHEPLTEAHVTETHEEFLHKQRRPSGDQFSRPESAEEKHEPLTEAHEELLHEPEHVIESHEEFLHEERRLSSPKDFAHEEEHFEERRPSGDQYGRPESAEEKHEPLTEAHVTEAHEEFLHEQRRPSEHEPEHVIESHGEFFHEERRLSSPKDFAHEEEHFEERRPSGDQYSRPESAEEKHEPLTEAHVTETHEEFLHEQRRLSGDQFSRPESAEEKHEPLTEAHVTEAHEELLHEPEHVIESHEEFLHEERRLSSPKDFAHEEEHFEQRLASPKENVYEEPKMEQRTPSDEHFLESTEYHLRQERSTVAHEEGSMPSGQDSGDEESVASKLAGFAKTAGKIAGGVVLAPAALVAVGAAAAYDALKKDDVPEYEKLESSHVTEAHEEFLHEQRRPSEHEPEHVIESHEEFLHEEHRLSSPKDFAHEEEHFEERRPSGDQYSRPESAEEKHEPLTEAHVTEAHEEFLHEQRRPSEHEPEHVIESHEKFLNEERRLSSPKDFAHEEEHFEERRPSGDQYRRPESAEEKHEPLTEAHVTETHEEFLHKQRRPSGDQFSRPESAEEKHEPLTEAHVTEAHEELLHEPEHVIESHEEFLHEERRLSSPKDFAHEEEHFEERRPSGDQYGRPESAEEKHEPLTEAHVTEAHEEFLHEQRRPSEHEPEHVIESHGEFFHEERRLSSPKDFAHEEEHFEERRPSGDQYSRPESAEEKHEPLTEAHVTETHEEFLHEQRRLSGDQFSRPESAEEKHEPLTEAHVTEAHEELLHEPEHVIESHEEFLHEERRLSSPKDFAHEEEHFEQRLASPKENVYDEPKMEQRTPSDEHFLESTEYHLRQERSTVAHEEGSMPSGQDSGDEESVASKLAGFAKTAGKIAGGVVLAPAALVAVGAAAAYDALKKDDVPEYEKLESSHVTEAHEEFLHEQRRPSAHEPEHVIESHEEFLHEERRLSSPKDFAHEEEHFEERRPSGDQYSRPESAEEKHEPLTEAHVTEAHEELLHEPEHVIESHEEFLHEERRLSSPKDFAHEEEHFEERRPSGDQYSRPESAEEKHEPLTEAHVTEAHEEFLHEQRRPSEHEPEHVIESHEEFLHEERRLSSPKDFAHEEEHFEERRPSGDQYSRPESAEEKHEPLTEAHVTEAHEEFLHEQRRPSEHEPEHVIESHEEFLHEERRLSSPKDFAHEEEHFEERRPSGDQYSRPESAEEKHEPLTEAHVTEAHEEFLHEQCRPSEHEPEHVIESHEEFLYEERRLSSPKDFAHEEEHFEQRSASPKENVYDEPKMEQRTPSDEHFLESTEYHLRQERSTVAHEEGSMPSGQDSGDEESVASKLAGFAKTAGKIAGGVVLAPAALVAVGAAAAYDALKKDDVPEYEKLESSHVTEADEEYPQEQRQPSEYGPEHVIESHEEFLHEERRLSSPKDFAHEEEHFEERRPSGDQYSRPESAEEKHEPLTEAHVTEAHEEFLHEQRRPSGDQFSRPESAEEKHEPLTEAHVTEAHEEFLHEQRRPSEHEPEHVIESHEEFLHEERRLSSPKDFAHEEEHFEERRPSGDQYSRPESAEEKHEPLTEAHATEAHEEFLHEQRRPSEHEPEHVIESHEEFLHEERRLSSPKDFAHEEEHFEQRSASPKENVYDEPKMEQRTPSDEHFLESTEYHLRQERSTVAHEEGSMPSGQDSGDEESVASKLAGFAKTAGKIAGGVVLAPAALVAVGAAAAYDALKKDDVPEYEKLESSHVTEAHEEFLHEQRRPSEHEPEHVIESHEEFLHEERRLSSPKDFAHEKEHFEERRPSGDQYSRPESAEEKHESLTEAHVTETHEEFLHEQRRPSGDQFSRPESAEEKHEPLTEAHVTEAHEELLHEPEHVIESHEEFLHEERRLSSPKDFAHEEEHFEERRPSGDQYSRPESAEEKHEPLTEAHVTEAHEEFLHEQRRPSEHEPEHVIESHEEFLHEERRLSSPKDFAHEEEHFEERRPSGDQYSRPESAEEKHEPLTEAHVTEAHEEFLHEQRRPSEHEPEHVIESHEEFLHEERRLSSPKDFAHEEEHFEERRPSGDQYSRPESAEEKHEPLTEAHEEFLHEQRRPSEHEPEHVIESQEEFLHEERRLSSPKDFAHEEEHFEERRPSGDQYSRPESAEEKHEPLTEAHEEFLHEQRRPSENEPEHVIESHEEFLHEERRLSSPKHFAHEEEHFEERRPSGDQYSRPESAEEKHEPLTEAHVTEAHEEFLHEPEHVIESHEEFLHEERRLSSPKDFAHEEEHFEQRSASPKENVYDEPKMERRTPSDEHFLESTEYHFRQERSTVAHEEGSMPSGQDSGDEESVASKLAGFAKTAGKIAGGVVLAPAALVAVGAAAAYDALKKDDVPEYEKLESSHVTEADEKYPQEQRQPSEYEPEHVIESQEEFLHEERRLSSPKDFAHEEEHFEERRPSGDQYSRPESAEEKHEPLTEAHVTEAHEEFLHEQRRPSENEPEHVIESQEEFLHEERRLSSPKDFAHEEEHFEERRPSGDQYSRPESAEEKHEPLTEAHVTEAHEEFLHEQRRPSEHEPEHVIESQEEFLHEERRLSSPKDFAHEEEHFEKRSPSGDQYSRPESAEEKHEPLTEAHEEFLHEQRRPSENEPEHVIESHEEFLHEERRLSSPKDFAHEEEHFEERRPSGDQYSRPESAEEKHEPLTEAHVTETHEEFLHEQRRPSGDQFSRPESAEEKHEPLTEAHVTETHEEFLHEQRRPSGDQFSRPESAEEKHEPLTEAHVTETHEEFLHEQRRPSGDQFSRPESAEEKHEPLTEAHVTETHEEFLHEQRRPSGDQFSRPESAEEKHEPLTEAHVTEAHEEFLHEQRRPSENEPEHVIESQEEFLHEERRLSSPKDFAHEEEHFEERRPSGDQYSRPESAEEKHEPLTEAHVTEAHEEFLHEQRRPSEHEPEHVIESQEEFLHEERRLSSPKDFAHEEEHFEKRSPSGDQYSRPESAEEKHEPLTEAHEEFLHEQRRPSENEPEHVIESHEEFLHEERRLSSPKDFAHEEEHFEERRPSGDQYSRPESAEEKHEPLTEAHVTETHEEFLHEQRRPSGDQFSRPESAEEKHEPLTEAHVTETHEEFLHEQRRPSGDQFSRPESAEEKHEPLTEAHVTETHEEFLHEQRRPSGDQFSRPESAEEKHEPLTEAHVTETHEEFLHEQRRPSGDQFSRPESAEEKHEPLTEAHVTEAHEEFLHEQRRPSEHEPEHVIESHEEFLHEERRLSSPKDFAHEEEHIEERRPSGDQFSRPESAEEKHELLTEAHKHELLTEAHVTEAHEEFLHEQRRPSENEPEHVIESHEEFLHEERRLSSPKDFAHEEEHFEERRPSGDQYSRPESAEEKHEPLTEAHVTEAHEEFLHEQRRPSEHEPEHVIESHEEFLHEERRLSSPKDFAHEEEHFEERRPSGDQYSRPESAEEKHEPLTEAHVTEAHEEFLHEQRRPSEHEPEHVIESHEEFLHEERRLSSPKDFAHEEEHFEERRPSGDQYSRPESAEEKHEPLTEAHVTEAHEEFLHEQRRPSEHEPEHVIESHEEFLHEERRLSSLKDFAHEEEHFEERRPSGDQYSRPESAEEKHEPLTEAHVTEAHEEFLHEQRRPSENEPEHVIESHEEFLHEERRLSSPKDFAHEEEHFEERRPSGDQYSRPESAEEKHEPLTEAHVTEMVSEYRDMFVDHAMSQLNVEDSLVRERSLEEEAIENVGRLVMHEDEFGEEDDRDDTIERHQQPDSSVRDEPHSITDDSEHTIEEEIDEFSDELARNVVEDASASLIRPRRTLAHQESCQEVTMEPEVDYSADLAEKLQILASERRPEVPIQRDDDVLESLAEEEEGEEIERDERLEDVAIGLVSDVLGGVRIDEDIRSQSTPYYSATEHSASRADTNYDTCVTSQDDTFESAQGWTSQESEYQSAPSGVESRASDIPSRAESVTPQGAMTPLAAVSPVASDRMAQASWDDESDSPIHRRFTDIAPDDSVRSTPDVMLSMGIAEENEDDSFSPPPGQLLVAPSMDPGRPVSPVPPRPEQRLIEEDDVPLSRESSQAPFNLNVEDDFEMIEREEVMEGLTETTPMSESFHESAMRSDDSPLRPYQRQSSDISSSSHADTVIPVDESRRETIERELEDRGSADSLDRVSVVSEGSGKRYSTSRKSSSSLKDEEKSDEKLTPEMEERPIVEEAMDEDLDEDRPEMIESLELETVQEEAEDAESVNESGSSSNGGDTLQRLGKYKHASSDNVSLTSLQEFERLEAKIAGEGSLSGSDMELFAQGARRSMEGSHDSLAEFERLEEEVKKMSPQGEEVMMLSDIREESECEDMSTKGDDEEDVQSTSEMRVRPIDEEDRVGTPIASPDSIEGDFDKITDADIAAAEAAAYMEQSVDSLEMGETQRHMQMSMDESSLAIHPEGRGVPSVEGGLRDSLENVALSHDKDSLLEGGTSQEMFTSQDTQGISGDTFHDDDVDSLSGEMTSAGGYPITLTTFETRRVSPDGSVETLSRRVQTRVTDPVSSHVQFTGTETEDQIKELEQVGVKETRDEEGNVTRTTYSKSHQ</sequence>
<feature type="compositionally biased region" description="Low complexity" evidence="9">
    <location>
        <begin position="7033"/>
        <end position="7043"/>
    </location>
</feature>
<keyword evidence="4" id="KW-0597">Phosphoprotein</keyword>
<feature type="region of interest" description="Disordered" evidence="9">
    <location>
        <begin position="6818"/>
        <end position="7060"/>
    </location>
</feature>
<accession>A0A2A6CAS0</accession>
<dbReference type="InterPro" id="IPR000488">
    <property type="entry name" value="Death_dom"/>
</dbReference>
<feature type="region of interest" description="Disordered" evidence="9">
    <location>
        <begin position="7321"/>
        <end position="7340"/>
    </location>
</feature>
<feature type="compositionally biased region" description="Basic and acidic residues" evidence="9">
    <location>
        <begin position="2207"/>
        <end position="2223"/>
    </location>
</feature>
<feature type="compositionally biased region" description="Basic and acidic residues" evidence="9">
    <location>
        <begin position="5335"/>
        <end position="5403"/>
    </location>
</feature>